<feature type="transmembrane region" description="Helical" evidence="6">
    <location>
        <begin position="149"/>
        <end position="170"/>
    </location>
</feature>
<reference evidence="7" key="1">
    <citation type="journal article" date="2023" name="Mol. Phylogenet. Evol.">
        <title>Genome-scale phylogeny and comparative genomics of the fungal order Sordariales.</title>
        <authorList>
            <person name="Hensen N."/>
            <person name="Bonometti L."/>
            <person name="Westerberg I."/>
            <person name="Brannstrom I.O."/>
            <person name="Guillou S."/>
            <person name="Cros-Aarteil S."/>
            <person name="Calhoun S."/>
            <person name="Haridas S."/>
            <person name="Kuo A."/>
            <person name="Mondo S."/>
            <person name="Pangilinan J."/>
            <person name="Riley R."/>
            <person name="LaButti K."/>
            <person name="Andreopoulos B."/>
            <person name="Lipzen A."/>
            <person name="Chen C."/>
            <person name="Yan M."/>
            <person name="Daum C."/>
            <person name="Ng V."/>
            <person name="Clum A."/>
            <person name="Steindorff A."/>
            <person name="Ohm R.A."/>
            <person name="Martin F."/>
            <person name="Silar P."/>
            <person name="Natvig D.O."/>
            <person name="Lalanne C."/>
            <person name="Gautier V."/>
            <person name="Ament-Velasquez S.L."/>
            <person name="Kruys A."/>
            <person name="Hutchinson M.I."/>
            <person name="Powell A.J."/>
            <person name="Barry K."/>
            <person name="Miller A.N."/>
            <person name="Grigoriev I.V."/>
            <person name="Debuchy R."/>
            <person name="Gladieux P."/>
            <person name="Hiltunen Thoren M."/>
            <person name="Johannesson H."/>
        </authorList>
    </citation>
    <scope>NUCLEOTIDE SEQUENCE</scope>
    <source>
        <strain evidence="7">PSN293</strain>
    </source>
</reference>
<feature type="transmembrane region" description="Helical" evidence="6">
    <location>
        <begin position="67"/>
        <end position="87"/>
    </location>
</feature>
<dbReference type="AlphaFoldDB" id="A0AAN6Y1T1"/>
<organism evidence="7 8">
    <name type="scientific">Rhypophila decipiens</name>
    <dbReference type="NCBI Taxonomy" id="261697"/>
    <lineage>
        <taxon>Eukaryota</taxon>
        <taxon>Fungi</taxon>
        <taxon>Dikarya</taxon>
        <taxon>Ascomycota</taxon>
        <taxon>Pezizomycotina</taxon>
        <taxon>Sordariomycetes</taxon>
        <taxon>Sordariomycetidae</taxon>
        <taxon>Sordariales</taxon>
        <taxon>Naviculisporaceae</taxon>
        <taxon>Rhypophila</taxon>
    </lineage>
</organism>
<sequence length="329" mass="35452">MLATSTLGVYLPIFAVSFMRPEHIVFTVLRQFGTGVIISTAFVHLFTHANLMFQNECLGDRIQYESTAAVLLMAGLFLSFMIEYAGVRLVQWHRAKSASKSVEDSSDGASLQKVNTLSAEMINIYVLEAGIIFHSFLIGLTLVVSGDAFFITLFIVVVFHQFFEGLALGTRIAALGLTPRAALPLPGTGHSHGHHHDHVQVTHKESSPVIEQSPSERTLSNESEVTPTVSFTKKVILAALFAFVTPAGMALGTGILGHFNGNNPATLIAIGTLDAFSAGILVWVGVVEMWAQDWMLGGELTNARPVKTILGLGGLIMGMTLMSLLGKWA</sequence>
<feature type="transmembrane region" description="Helical" evidence="6">
    <location>
        <begin position="235"/>
        <end position="259"/>
    </location>
</feature>
<feature type="transmembrane region" description="Helical" evidence="6">
    <location>
        <begin position="122"/>
        <end position="143"/>
    </location>
</feature>
<name>A0AAN6Y1T1_9PEZI</name>
<evidence type="ECO:0000256" key="2">
    <source>
        <dbReference type="ARBA" id="ARBA00022692"/>
    </source>
</evidence>
<feature type="transmembrane region" description="Helical" evidence="6">
    <location>
        <begin position="308"/>
        <end position="326"/>
    </location>
</feature>
<feature type="region of interest" description="Disordered" evidence="5">
    <location>
        <begin position="186"/>
        <end position="222"/>
    </location>
</feature>
<proteinExistence type="predicted"/>
<dbReference type="Pfam" id="PF02535">
    <property type="entry name" value="Zip"/>
    <property type="match status" value="2"/>
</dbReference>
<keyword evidence="4 6" id="KW-0472">Membrane</keyword>
<dbReference type="GO" id="GO:0005385">
    <property type="term" value="F:zinc ion transmembrane transporter activity"/>
    <property type="evidence" value="ECO:0007669"/>
    <property type="project" value="TreeGrafter"/>
</dbReference>
<dbReference type="PANTHER" id="PTHR11040:SF44">
    <property type="entry name" value="PROTEIN ZNTC-RELATED"/>
    <property type="match status" value="1"/>
</dbReference>
<feature type="transmembrane region" description="Helical" evidence="6">
    <location>
        <begin position="265"/>
        <end position="287"/>
    </location>
</feature>
<evidence type="ECO:0000313" key="8">
    <source>
        <dbReference type="Proteomes" id="UP001301769"/>
    </source>
</evidence>
<evidence type="ECO:0000256" key="4">
    <source>
        <dbReference type="ARBA" id="ARBA00023136"/>
    </source>
</evidence>
<protein>
    <submittedName>
        <fullName evidence="7">ZIP zinc transporter-domain-containing protein</fullName>
    </submittedName>
</protein>
<comment type="caution">
    <text evidence="7">The sequence shown here is derived from an EMBL/GenBank/DDBJ whole genome shotgun (WGS) entry which is preliminary data.</text>
</comment>
<dbReference type="PANTHER" id="PTHR11040">
    <property type="entry name" value="ZINC/IRON TRANSPORTER"/>
    <property type="match status" value="1"/>
</dbReference>
<dbReference type="GO" id="GO:0005886">
    <property type="term" value="C:plasma membrane"/>
    <property type="evidence" value="ECO:0007669"/>
    <property type="project" value="TreeGrafter"/>
</dbReference>
<gene>
    <name evidence="7" type="ORF">QBC37DRAFT_428405</name>
</gene>
<dbReference type="EMBL" id="MU858169">
    <property type="protein sequence ID" value="KAK4210656.1"/>
    <property type="molecule type" value="Genomic_DNA"/>
</dbReference>
<dbReference type="InterPro" id="IPR003689">
    <property type="entry name" value="ZIP"/>
</dbReference>
<comment type="subcellular location">
    <subcellularLocation>
        <location evidence="1">Membrane</location>
        <topology evidence="1">Multi-pass membrane protein</topology>
    </subcellularLocation>
</comment>
<evidence type="ECO:0000256" key="6">
    <source>
        <dbReference type="SAM" id="Phobius"/>
    </source>
</evidence>
<keyword evidence="2 6" id="KW-0812">Transmembrane</keyword>
<feature type="transmembrane region" description="Helical" evidence="6">
    <location>
        <begin position="28"/>
        <end position="47"/>
    </location>
</feature>
<evidence type="ECO:0000256" key="5">
    <source>
        <dbReference type="SAM" id="MobiDB-lite"/>
    </source>
</evidence>
<accession>A0AAN6Y1T1</accession>
<evidence type="ECO:0000256" key="3">
    <source>
        <dbReference type="ARBA" id="ARBA00022989"/>
    </source>
</evidence>
<reference evidence="7" key="2">
    <citation type="submission" date="2023-05" db="EMBL/GenBank/DDBJ databases">
        <authorList>
            <consortium name="Lawrence Berkeley National Laboratory"/>
            <person name="Steindorff A."/>
            <person name="Hensen N."/>
            <person name="Bonometti L."/>
            <person name="Westerberg I."/>
            <person name="Brannstrom I.O."/>
            <person name="Guillou S."/>
            <person name="Cros-Aarteil S."/>
            <person name="Calhoun S."/>
            <person name="Haridas S."/>
            <person name="Kuo A."/>
            <person name="Mondo S."/>
            <person name="Pangilinan J."/>
            <person name="Riley R."/>
            <person name="Labutti K."/>
            <person name="Andreopoulos B."/>
            <person name="Lipzen A."/>
            <person name="Chen C."/>
            <person name="Yanf M."/>
            <person name="Daum C."/>
            <person name="Ng V."/>
            <person name="Clum A."/>
            <person name="Ohm R."/>
            <person name="Martin F."/>
            <person name="Silar P."/>
            <person name="Natvig D."/>
            <person name="Lalanne C."/>
            <person name="Gautier V."/>
            <person name="Ament-Velasquez S.L."/>
            <person name="Kruys A."/>
            <person name="Hutchinson M.I."/>
            <person name="Powell A.J."/>
            <person name="Barry K."/>
            <person name="Miller A.N."/>
            <person name="Grigoriev I.V."/>
            <person name="Debuchy R."/>
            <person name="Gladieux P."/>
            <person name="Thoren M.H."/>
            <person name="Johannesson H."/>
        </authorList>
    </citation>
    <scope>NUCLEOTIDE SEQUENCE</scope>
    <source>
        <strain evidence="7">PSN293</strain>
    </source>
</reference>
<feature type="compositionally biased region" description="Polar residues" evidence="5">
    <location>
        <begin position="209"/>
        <end position="222"/>
    </location>
</feature>
<keyword evidence="3 6" id="KW-1133">Transmembrane helix</keyword>
<dbReference type="Proteomes" id="UP001301769">
    <property type="component" value="Unassembled WGS sequence"/>
</dbReference>
<evidence type="ECO:0000313" key="7">
    <source>
        <dbReference type="EMBL" id="KAK4210656.1"/>
    </source>
</evidence>
<keyword evidence="8" id="KW-1185">Reference proteome</keyword>
<evidence type="ECO:0000256" key="1">
    <source>
        <dbReference type="ARBA" id="ARBA00004141"/>
    </source>
</evidence>